<accession>A5TT98</accession>
<reference evidence="2" key="1">
    <citation type="submission" date="2006-07" db="EMBL/GenBank/DDBJ databases">
        <authorList>
            <person name="Qin X."/>
            <person name="Weinstock G.M."/>
        </authorList>
    </citation>
    <scope>NUCLEOTIDE SEQUENCE [LARGE SCALE GENOMIC DNA]</scope>
    <source>
        <strain evidence="2">ATCC 10953</strain>
    </source>
</reference>
<name>A5TT98_FUSNP</name>
<dbReference type="eggNOG" id="COG3576">
    <property type="taxonomic scope" value="Bacteria"/>
</dbReference>
<dbReference type="EMBL" id="CM000440">
    <property type="protein sequence ID" value="EDK88123.1"/>
    <property type="molecule type" value="Genomic_DNA"/>
</dbReference>
<gene>
    <name evidence="2" type="ORF">FNP_0309</name>
</gene>
<dbReference type="InterPro" id="IPR011576">
    <property type="entry name" value="Pyridox_Oxase_N"/>
</dbReference>
<dbReference type="HOGENOM" id="CLU_163878_0_0_0"/>
<sequence length="139" mass="15925">MITYYYKKKKEKMFMSVFNEKFFEVLNHEGVVSIVSCGNEEANVTNTWNSYLVIKDDRILLPAAGMNSTEADVKVNNKVKLTLGSKEVEGFNNYQGTGFLIKGIANFIETGEDFDMMKEKYPFLRKVLEIKVESAKQLL</sequence>
<evidence type="ECO:0000259" key="1">
    <source>
        <dbReference type="Pfam" id="PF01243"/>
    </source>
</evidence>
<evidence type="ECO:0000313" key="2">
    <source>
        <dbReference type="EMBL" id="EDK88123.1"/>
    </source>
</evidence>
<reference evidence="2" key="2">
    <citation type="submission" date="2007-05" db="EMBL/GenBank/DDBJ databases">
        <title>Genome sequence of Fusobacterium nucleatum subspecies polymorphum - a genetically tractable Fusobacterium.</title>
        <authorList>
            <person name="Karpathy S.E."/>
            <person name="Xiang Q."/>
            <person name="Gioia J."/>
            <person name="Jiang H."/>
            <person name="Liu Y."/>
            <person name="Petrosino J.F."/>
            <person name="Yerrapragada S."/>
            <person name="Fox G.E."/>
            <person name="Kinder Haake S."/>
            <person name="Weinstock G.M."/>
            <person name="Highlander S.K."/>
        </authorList>
    </citation>
    <scope>NUCLEOTIDE SEQUENCE [LARGE SCALE GENOMIC DNA]</scope>
    <source>
        <strain evidence="2">ATCC 10953</strain>
    </source>
</reference>
<protein>
    <submittedName>
        <fullName evidence="2">Flavin mononucleotide-binding protein</fullName>
    </submittedName>
</protein>
<dbReference type="Pfam" id="PF01243">
    <property type="entry name" value="PNPOx_N"/>
    <property type="match status" value="1"/>
</dbReference>
<dbReference type="Proteomes" id="UP000001921">
    <property type="component" value="Chromosome"/>
</dbReference>
<organism evidence="2">
    <name type="scientific">Fusobacterium polymorphum ATCC 10953</name>
    <dbReference type="NCBI Taxonomy" id="393480"/>
    <lineage>
        <taxon>Bacteria</taxon>
        <taxon>Fusobacteriati</taxon>
        <taxon>Fusobacteriota</taxon>
        <taxon>Fusobacteriia</taxon>
        <taxon>Fusobacteriales</taxon>
        <taxon>Fusobacteriaceae</taxon>
        <taxon>Fusobacterium</taxon>
    </lineage>
</organism>
<dbReference type="Gene3D" id="2.30.110.10">
    <property type="entry name" value="Electron Transport, Fmn-binding Protein, Chain A"/>
    <property type="match status" value="1"/>
</dbReference>
<dbReference type="InterPro" id="IPR012349">
    <property type="entry name" value="Split_barrel_FMN-bd"/>
</dbReference>
<dbReference type="AlphaFoldDB" id="A5TT98"/>
<proteinExistence type="predicted"/>
<dbReference type="SUPFAM" id="SSF50475">
    <property type="entry name" value="FMN-binding split barrel"/>
    <property type="match status" value="1"/>
</dbReference>
<feature type="domain" description="Pyridoxamine 5'-phosphate oxidase N-terminal" evidence="1">
    <location>
        <begin position="19"/>
        <end position="137"/>
    </location>
</feature>